<evidence type="ECO:0000313" key="3">
    <source>
        <dbReference type="Proteomes" id="UP001526201"/>
    </source>
</evidence>
<gene>
    <name evidence="2" type="ORF">H7J73_05090</name>
</gene>
<comment type="caution">
    <text evidence="2">The sequence shown here is derived from an EMBL/GenBank/DDBJ whole genome shotgun (WGS) entry which is preliminary data.</text>
</comment>
<dbReference type="RefSeq" id="WP_264066177.1">
    <property type="nucleotide sequence ID" value="NZ_JACKTY010000014.1"/>
</dbReference>
<proteinExistence type="predicted"/>
<dbReference type="SUPFAM" id="SSF160935">
    <property type="entry name" value="VPA0735-like"/>
    <property type="match status" value="1"/>
</dbReference>
<dbReference type="Pfam" id="PF06742">
    <property type="entry name" value="DUF1214"/>
    <property type="match status" value="2"/>
</dbReference>
<sequence length="367" mass="41339">MTDTDSNLEIVPTLSGAYNELLDEVRAIEQKLLTAEPPLEEADILDGYRLAFSLLRVAVDTYVWGDKERPILVDVIGPYQKWGGDNSDAFYQVAPVDPARTYRVTGNRGDSVYLSMTIYGGPDDGQYSDRIVGTINNQSLDFDEDGNFEFTMSPDPQPGAWLKLDPDAVIALTRDYLTEPQTGHRTVWNIEAIDPPARRHDDRADLTRRFRAAKTWLHEQLSFLPTRIDPPNEILEPFPVPESAYGWSAADAAYAMGAYELQPGQALIVEGASPTCVFWNLCLWNPFLHTYDYTYERVTINGAHIVYEPDGSWRIVISDSDPGHPNWVSTAGRRKGLIWLRWFLPDETPQRPQCRVVEVTDVTGAAK</sequence>
<dbReference type="InterPro" id="IPR010621">
    <property type="entry name" value="DUF1214"/>
</dbReference>
<organism evidence="2 3">
    <name type="scientific">Mycolicibacterium komossense</name>
    <dbReference type="NCBI Taxonomy" id="1779"/>
    <lineage>
        <taxon>Bacteria</taxon>
        <taxon>Bacillati</taxon>
        <taxon>Actinomycetota</taxon>
        <taxon>Actinomycetes</taxon>
        <taxon>Mycobacteriales</taxon>
        <taxon>Mycobacteriaceae</taxon>
        <taxon>Mycolicibacterium</taxon>
    </lineage>
</organism>
<evidence type="ECO:0000313" key="2">
    <source>
        <dbReference type="EMBL" id="MCV7225409.1"/>
    </source>
</evidence>
<protein>
    <submittedName>
        <fullName evidence="2">DUF1214 domain-containing protein</fullName>
    </submittedName>
</protein>
<reference evidence="2 3" key="1">
    <citation type="journal article" date="2022" name="BMC Genomics">
        <title>Comparative genome analysis of mycobacteria focusing on tRNA and non-coding RNA.</title>
        <authorList>
            <person name="Behra P.R.K."/>
            <person name="Pettersson B.M.F."/>
            <person name="Ramesh M."/>
            <person name="Das S."/>
            <person name="Dasgupta S."/>
            <person name="Kirsebom L.A."/>
        </authorList>
    </citation>
    <scope>NUCLEOTIDE SEQUENCE [LARGE SCALE GENOMIC DNA]</scope>
    <source>
        <strain evidence="2 3">DSM 44078</strain>
    </source>
</reference>
<feature type="domain" description="DUF1214" evidence="1">
    <location>
        <begin position="95"/>
        <end position="177"/>
    </location>
</feature>
<name>A0ABT3C7I0_9MYCO</name>
<accession>A0ABT3C7I0</accession>
<evidence type="ECO:0000259" key="1">
    <source>
        <dbReference type="Pfam" id="PF06742"/>
    </source>
</evidence>
<dbReference type="EMBL" id="JACKTY010000014">
    <property type="protein sequence ID" value="MCV7225409.1"/>
    <property type="molecule type" value="Genomic_DNA"/>
</dbReference>
<keyword evidence="3" id="KW-1185">Reference proteome</keyword>
<dbReference type="Gene3D" id="2.60.120.1600">
    <property type="match status" value="1"/>
</dbReference>
<dbReference type="Proteomes" id="UP001526201">
    <property type="component" value="Unassembled WGS sequence"/>
</dbReference>
<feature type="domain" description="DUF1214" evidence="1">
    <location>
        <begin position="274"/>
        <end position="346"/>
    </location>
</feature>